<dbReference type="RefSeq" id="WP_131803713.1">
    <property type="nucleotide sequence ID" value="NZ_FOSV01000001.1"/>
</dbReference>
<accession>A0A1I3YBF8</accession>
<dbReference type="EMBL" id="FOSV01000001">
    <property type="protein sequence ID" value="SFK29070.1"/>
    <property type="molecule type" value="Genomic_DNA"/>
</dbReference>
<dbReference type="OrthoDB" id="8052188at2"/>
<evidence type="ECO:0008006" key="3">
    <source>
        <dbReference type="Google" id="ProtNLM"/>
    </source>
</evidence>
<keyword evidence="2" id="KW-1185">Reference proteome</keyword>
<dbReference type="InterPro" id="IPR015943">
    <property type="entry name" value="WD40/YVTN_repeat-like_dom_sf"/>
</dbReference>
<organism evidence="1 2">
    <name type="scientific">Methylorubrum salsuginis</name>
    <dbReference type="NCBI Taxonomy" id="414703"/>
    <lineage>
        <taxon>Bacteria</taxon>
        <taxon>Pseudomonadati</taxon>
        <taxon>Pseudomonadota</taxon>
        <taxon>Alphaproteobacteria</taxon>
        <taxon>Hyphomicrobiales</taxon>
        <taxon>Methylobacteriaceae</taxon>
        <taxon>Methylorubrum</taxon>
    </lineage>
</organism>
<evidence type="ECO:0000313" key="1">
    <source>
        <dbReference type="EMBL" id="SFK29070.1"/>
    </source>
</evidence>
<protein>
    <recommendedName>
        <fullName evidence="3">NHL repeat-containing protein</fullName>
    </recommendedName>
</protein>
<sequence>MLAPKQGLVLLQIDVQSDPIQIGRHTHLRSPSLEFPHGIEFLSEDLLDVANREAAVTFYRLPSVEDWQDVTQIEAIAEFTSSWFGPKGASRLSDGRGVRCGPGSIRRHRDHLYICANHTNTVSKHPFAVRGGGIEIGSGELVVETGLELIDGISISRDGQWIAVSDSAHGRVAIFRGDDHSEACELRDKDLGYPHGLCFDPTHKRLYVSDAGERLLHVFESADGTWERSMDRSAFSLPSIGDAAFYKTKHSVPEEFRPLVGGIKGLDLDPSGRFLIGTCLNQIMAIFETVPATQATNGKALEAKITVDDEPILRQACRVSV</sequence>
<proteinExistence type="predicted"/>
<dbReference type="AlphaFoldDB" id="A0A1I3YBF8"/>
<name>A0A1I3YBF8_9HYPH</name>
<dbReference type="SUPFAM" id="SSF63829">
    <property type="entry name" value="Calcium-dependent phosphotriesterase"/>
    <property type="match status" value="1"/>
</dbReference>
<evidence type="ECO:0000313" key="2">
    <source>
        <dbReference type="Proteomes" id="UP000198804"/>
    </source>
</evidence>
<reference evidence="2" key="1">
    <citation type="submission" date="2016-10" db="EMBL/GenBank/DDBJ databases">
        <authorList>
            <person name="Varghese N."/>
            <person name="Submissions S."/>
        </authorList>
    </citation>
    <scope>NUCLEOTIDE SEQUENCE [LARGE SCALE GENOMIC DNA]</scope>
    <source>
        <strain evidence="2">CGMCC 1.6474</strain>
    </source>
</reference>
<gene>
    <name evidence="1" type="ORF">SAMN04488125_101121</name>
</gene>
<dbReference type="STRING" id="414703.SAMN04488125_101121"/>
<dbReference type="Gene3D" id="2.130.10.10">
    <property type="entry name" value="YVTN repeat-like/Quinoprotein amine dehydrogenase"/>
    <property type="match status" value="1"/>
</dbReference>
<dbReference type="Proteomes" id="UP000198804">
    <property type="component" value="Unassembled WGS sequence"/>
</dbReference>